<protein>
    <submittedName>
        <fullName evidence="1">Uncharacterized protein</fullName>
    </submittedName>
</protein>
<sequence>MAVSRAPHHHHHIHWAESLASDARIKMSSPPASSLSFCWPSSLHPHLVPSSPSSPPSSSSSRCLPVCLSLCYCLHILESKTKVIHLDLDTLVSLNAANLSLLHSTLSAFQTSSPANISKHPNLWSWPPPSSPTKHLL</sequence>
<keyword evidence="2" id="KW-1185">Reference proteome</keyword>
<accession>A0AAD9HPT2</accession>
<comment type="caution">
    <text evidence="1">The sequence shown here is derived from an EMBL/GenBank/DDBJ whole genome shotgun (WGS) entry which is preliminary data.</text>
</comment>
<evidence type="ECO:0000313" key="2">
    <source>
        <dbReference type="Proteomes" id="UP001232148"/>
    </source>
</evidence>
<gene>
    <name evidence="1" type="ORF">LX32DRAFT_236142</name>
</gene>
<reference evidence="1" key="1">
    <citation type="submission" date="2021-06" db="EMBL/GenBank/DDBJ databases">
        <title>Comparative genomics, transcriptomics and evolutionary studies reveal genomic signatures of adaptation to plant cell wall in hemibiotrophic fungi.</title>
        <authorList>
            <consortium name="DOE Joint Genome Institute"/>
            <person name="Baroncelli R."/>
            <person name="Diaz J.F."/>
            <person name="Benocci T."/>
            <person name="Peng M."/>
            <person name="Battaglia E."/>
            <person name="Haridas S."/>
            <person name="Andreopoulos W."/>
            <person name="Labutti K."/>
            <person name="Pangilinan J."/>
            <person name="Floch G.L."/>
            <person name="Makela M.R."/>
            <person name="Henrissat B."/>
            <person name="Grigoriev I.V."/>
            <person name="Crouch J.A."/>
            <person name="De Vries R.P."/>
            <person name="Sukno S.A."/>
            <person name="Thon M.R."/>
        </authorList>
    </citation>
    <scope>NUCLEOTIDE SEQUENCE</scope>
    <source>
        <strain evidence="1">MAFF235873</strain>
    </source>
</reference>
<proteinExistence type="predicted"/>
<dbReference type="Proteomes" id="UP001232148">
    <property type="component" value="Unassembled WGS sequence"/>
</dbReference>
<dbReference type="EMBL" id="MU842835">
    <property type="protein sequence ID" value="KAK2031957.1"/>
    <property type="molecule type" value="Genomic_DNA"/>
</dbReference>
<organism evidence="1 2">
    <name type="scientific">Colletotrichum zoysiae</name>
    <dbReference type="NCBI Taxonomy" id="1216348"/>
    <lineage>
        <taxon>Eukaryota</taxon>
        <taxon>Fungi</taxon>
        <taxon>Dikarya</taxon>
        <taxon>Ascomycota</taxon>
        <taxon>Pezizomycotina</taxon>
        <taxon>Sordariomycetes</taxon>
        <taxon>Hypocreomycetidae</taxon>
        <taxon>Glomerellales</taxon>
        <taxon>Glomerellaceae</taxon>
        <taxon>Colletotrichum</taxon>
        <taxon>Colletotrichum graminicola species complex</taxon>
    </lineage>
</organism>
<name>A0AAD9HPT2_9PEZI</name>
<dbReference type="AlphaFoldDB" id="A0AAD9HPT2"/>
<evidence type="ECO:0000313" key="1">
    <source>
        <dbReference type="EMBL" id="KAK2031957.1"/>
    </source>
</evidence>